<name>A0A1I7WDX2_HETBA</name>
<evidence type="ECO:0000313" key="7">
    <source>
        <dbReference type="Proteomes" id="UP000095283"/>
    </source>
</evidence>
<feature type="transmembrane region" description="Helical" evidence="5">
    <location>
        <begin position="12"/>
        <end position="39"/>
    </location>
</feature>
<evidence type="ECO:0000259" key="6">
    <source>
        <dbReference type="Pfam" id="PF02913"/>
    </source>
</evidence>
<keyword evidence="3" id="KW-0285">Flavoprotein</keyword>
<organism evidence="7 8">
    <name type="scientific">Heterorhabditis bacteriophora</name>
    <name type="common">Entomopathogenic nematode worm</name>
    <dbReference type="NCBI Taxonomy" id="37862"/>
    <lineage>
        <taxon>Eukaryota</taxon>
        <taxon>Metazoa</taxon>
        <taxon>Ecdysozoa</taxon>
        <taxon>Nematoda</taxon>
        <taxon>Chromadorea</taxon>
        <taxon>Rhabditida</taxon>
        <taxon>Rhabditina</taxon>
        <taxon>Rhabditomorpha</taxon>
        <taxon>Strongyloidea</taxon>
        <taxon>Heterorhabditidae</taxon>
        <taxon>Heterorhabditis</taxon>
    </lineage>
</organism>
<dbReference type="InterPro" id="IPR016171">
    <property type="entry name" value="Vanillyl_alc_oxidase_C-sub2"/>
</dbReference>
<evidence type="ECO:0000256" key="3">
    <source>
        <dbReference type="ARBA" id="ARBA00022630"/>
    </source>
</evidence>
<keyword evidence="5" id="KW-1133">Transmembrane helix</keyword>
<reference evidence="8" key="1">
    <citation type="submission" date="2016-11" db="UniProtKB">
        <authorList>
            <consortium name="WormBaseParasite"/>
        </authorList>
    </citation>
    <scope>IDENTIFICATION</scope>
</reference>
<comment type="similarity">
    <text evidence="2">Belongs to the FAD-binding oxidoreductase/transferase type 4 family.</text>
</comment>
<keyword evidence="5" id="KW-0472">Membrane</keyword>
<evidence type="ECO:0000256" key="1">
    <source>
        <dbReference type="ARBA" id="ARBA00001974"/>
    </source>
</evidence>
<evidence type="ECO:0000256" key="4">
    <source>
        <dbReference type="ARBA" id="ARBA00022827"/>
    </source>
</evidence>
<evidence type="ECO:0000256" key="5">
    <source>
        <dbReference type="SAM" id="Phobius"/>
    </source>
</evidence>
<comment type="cofactor">
    <cofactor evidence="1">
        <name>FAD</name>
        <dbReference type="ChEBI" id="CHEBI:57692"/>
    </cofactor>
</comment>
<keyword evidence="4" id="KW-0274">FAD</keyword>
<dbReference type="Pfam" id="PF02913">
    <property type="entry name" value="FAD-oxidase_C"/>
    <property type="match status" value="1"/>
</dbReference>
<keyword evidence="5" id="KW-0812">Transmembrane</keyword>
<proteinExistence type="inferred from homology"/>
<dbReference type="InterPro" id="IPR004113">
    <property type="entry name" value="FAD-bd_oxidored_4_C"/>
</dbReference>
<sequence>MKKMKKKKAELIKLVFVSLIPCFKLIFVTFIYPILMFYFEMGPIGMSVMKSIKNALDPYGILNPGKVLM</sequence>
<protein>
    <submittedName>
        <fullName evidence="8">FAD-oxidase_C domain-containing protein</fullName>
    </submittedName>
</protein>
<dbReference type="Proteomes" id="UP000095283">
    <property type="component" value="Unplaced"/>
</dbReference>
<dbReference type="WBParaSite" id="Hba_03156">
    <property type="protein sequence ID" value="Hba_03156"/>
    <property type="gene ID" value="Hba_03156"/>
</dbReference>
<dbReference type="GO" id="GO:0050660">
    <property type="term" value="F:flavin adenine dinucleotide binding"/>
    <property type="evidence" value="ECO:0007669"/>
    <property type="project" value="InterPro"/>
</dbReference>
<evidence type="ECO:0000256" key="2">
    <source>
        <dbReference type="ARBA" id="ARBA00008000"/>
    </source>
</evidence>
<dbReference type="AlphaFoldDB" id="A0A1I7WDX2"/>
<keyword evidence="7" id="KW-1185">Reference proteome</keyword>
<evidence type="ECO:0000313" key="8">
    <source>
        <dbReference type="WBParaSite" id="Hba_03156"/>
    </source>
</evidence>
<dbReference type="FunFam" id="1.10.45.10:FF:000001">
    <property type="entry name" value="D-lactate dehydrogenase mitochondrial"/>
    <property type="match status" value="1"/>
</dbReference>
<dbReference type="Gene3D" id="1.10.45.10">
    <property type="entry name" value="Vanillyl-alcohol Oxidase, Chain A, domain 4"/>
    <property type="match status" value="1"/>
</dbReference>
<accession>A0A1I7WDX2</accession>
<feature type="domain" description="FAD-binding oxidoreductase/transferase type 4 C-terminal" evidence="6">
    <location>
        <begin position="40"/>
        <end position="67"/>
    </location>
</feature>
<dbReference type="SUPFAM" id="SSF55103">
    <property type="entry name" value="FAD-linked oxidases, C-terminal domain"/>
    <property type="match status" value="1"/>
</dbReference>
<dbReference type="InterPro" id="IPR016164">
    <property type="entry name" value="FAD-linked_Oxase-like_C"/>
</dbReference>
<dbReference type="GO" id="GO:0003824">
    <property type="term" value="F:catalytic activity"/>
    <property type="evidence" value="ECO:0007669"/>
    <property type="project" value="InterPro"/>
</dbReference>